<dbReference type="EMBL" id="KB632309">
    <property type="protein sequence ID" value="ERL92086.1"/>
    <property type="molecule type" value="Genomic_DNA"/>
</dbReference>
<proteinExistence type="predicted"/>
<dbReference type="PANTHER" id="PTHR45653:SF12">
    <property type="entry name" value="SPONGE, ISOFORM E"/>
    <property type="match status" value="1"/>
</dbReference>
<evidence type="ECO:0000313" key="3">
    <source>
        <dbReference type="Proteomes" id="UP000030742"/>
    </source>
</evidence>
<dbReference type="InterPro" id="IPR026791">
    <property type="entry name" value="DOCK"/>
</dbReference>
<dbReference type="PANTHER" id="PTHR45653">
    <property type="entry name" value="DEDICATOR OF CYTOKINESIS"/>
    <property type="match status" value="1"/>
</dbReference>
<dbReference type="GO" id="GO:0005737">
    <property type="term" value="C:cytoplasm"/>
    <property type="evidence" value="ECO:0007669"/>
    <property type="project" value="TreeGrafter"/>
</dbReference>
<dbReference type="STRING" id="77166.U4UPK3"/>
<dbReference type="GO" id="GO:0005886">
    <property type="term" value="C:plasma membrane"/>
    <property type="evidence" value="ECO:0007669"/>
    <property type="project" value="TreeGrafter"/>
</dbReference>
<dbReference type="GO" id="GO:0007264">
    <property type="term" value="P:small GTPase-mediated signal transduction"/>
    <property type="evidence" value="ECO:0007669"/>
    <property type="project" value="InterPro"/>
</dbReference>
<evidence type="ECO:0000313" key="2">
    <source>
        <dbReference type="EMBL" id="ERL92086.1"/>
    </source>
</evidence>
<dbReference type="GO" id="GO:0005085">
    <property type="term" value="F:guanyl-nucleotide exchange factor activity"/>
    <property type="evidence" value="ECO:0007669"/>
    <property type="project" value="InterPro"/>
</dbReference>
<protein>
    <recommendedName>
        <fullName evidence="1">Dedicator of cytokinesis TPR repeats region domain-containing protein</fullName>
    </recommendedName>
</protein>
<organism evidence="2 3">
    <name type="scientific">Dendroctonus ponderosae</name>
    <name type="common">Mountain pine beetle</name>
    <dbReference type="NCBI Taxonomy" id="77166"/>
    <lineage>
        <taxon>Eukaryota</taxon>
        <taxon>Metazoa</taxon>
        <taxon>Ecdysozoa</taxon>
        <taxon>Arthropoda</taxon>
        <taxon>Hexapoda</taxon>
        <taxon>Insecta</taxon>
        <taxon>Pterygota</taxon>
        <taxon>Neoptera</taxon>
        <taxon>Endopterygota</taxon>
        <taxon>Coleoptera</taxon>
        <taxon>Polyphaga</taxon>
        <taxon>Cucujiformia</taxon>
        <taxon>Curculionidae</taxon>
        <taxon>Scolytinae</taxon>
        <taxon>Dendroctonus</taxon>
    </lineage>
</organism>
<dbReference type="AlphaFoldDB" id="U4UPK3"/>
<sequence>MMECEQRARGNFRQVECELIDKLDILISDNKGDDEYRRLFNTM</sequence>
<gene>
    <name evidence="2" type="ORF">D910_09408</name>
</gene>
<feature type="domain" description="Dedicator of cytokinesis TPR repeats region" evidence="1">
    <location>
        <begin position="1"/>
        <end position="42"/>
    </location>
</feature>
<name>U4UPK3_DENPD</name>
<dbReference type="GO" id="GO:0031267">
    <property type="term" value="F:small GTPase binding"/>
    <property type="evidence" value="ECO:0007669"/>
    <property type="project" value="TreeGrafter"/>
</dbReference>
<reference evidence="2 3" key="1">
    <citation type="journal article" date="2013" name="Genome Biol.">
        <title>Draft genome of the mountain pine beetle, Dendroctonus ponderosae Hopkins, a major forest pest.</title>
        <authorList>
            <person name="Keeling C.I."/>
            <person name="Yuen M.M."/>
            <person name="Liao N.Y."/>
            <person name="Docking T.R."/>
            <person name="Chan S.K."/>
            <person name="Taylor G.A."/>
            <person name="Palmquist D.L."/>
            <person name="Jackman S.D."/>
            <person name="Nguyen A."/>
            <person name="Li M."/>
            <person name="Henderson H."/>
            <person name="Janes J.K."/>
            <person name="Zhao Y."/>
            <person name="Pandoh P."/>
            <person name="Moore R."/>
            <person name="Sperling F.A."/>
            <person name="Huber D.P."/>
            <person name="Birol I."/>
            <person name="Jones S.J."/>
            <person name="Bohlmann J."/>
        </authorList>
    </citation>
    <scope>NUCLEOTIDE SEQUENCE</scope>
</reference>
<evidence type="ECO:0000259" key="1">
    <source>
        <dbReference type="Pfam" id="PF23554"/>
    </source>
</evidence>
<dbReference type="OrthoDB" id="18896at2759"/>
<accession>U4UPK3</accession>
<dbReference type="Pfam" id="PF23554">
    <property type="entry name" value="TPR_DOCK"/>
    <property type="match status" value="1"/>
</dbReference>
<feature type="non-terminal residue" evidence="2">
    <location>
        <position position="43"/>
    </location>
</feature>
<dbReference type="InterPro" id="IPR056372">
    <property type="entry name" value="TPR_DOCK"/>
</dbReference>
<dbReference type="Proteomes" id="UP000030742">
    <property type="component" value="Unassembled WGS sequence"/>
</dbReference>